<dbReference type="SUPFAM" id="SSF52540">
    <property type="entry name" value="P-loop containing nucleoside triphosphate hydrolases"/>
    <property type="match status" value="1"/>
</dbReference>
<protein>
    <submittedName>
        <fullName evidence="1">Kinase</fullName>
    </submittedName>
</protein>
<gene>
    <name evidence="1" type="ORF">ACFO3I_13515</name>
</gene>
<name>A0ABV9JP31_9GAMM</name>
<keyword evidence="2" id="KW-1185">Reference proteome</keyword>
<sequence>MSSVSSSGSSYWRRILESFSLNQPLPMPTDQQPLLLALSAAQGSGKSTLCQKLQQQWQKQGLKVAVVSLDDYYLDRAERQVLAQLVHPLCLQRGVPGTHHSGQLIDDLQAFLRGQAVAWRRFDKGTEQSYLDTPVQADIVLLEGWCLGLPAQPDEDLRQAINQLERQQDPQLIWRRWVNQHLAGDYAQLNALAAELVWLQAPDWATVCRWRSQQEEALWQKGQGQDPAELAEFMLYFERLTRFSPVLTTIADCRLQLGPERQWLQLSSRSSQR</sequence>
<keyword evidence="1" id="KW-0808">Transferase</keyword>
<comment type="caution">
    <text evidence="1">The sequence shown here is derived from an EMBL/GenBank/DDBJ whole genome shotgun (WGS) entry which is preliminary data.</text>
</comment>
<organism evidence="1 2">
    <name type="scientific">Rheinheimera marina</name>
    <dbReference type="NCBI Taxonomy" id="1774958"/>
    <lineage>
        <taxon>Bacteria</taxon>
        <taxon>Pseudomonadati</taxon>
        <taxon>Pseudomonadota</taxon>
        <taxon>Gammaproteobacteria</taxon>
        <taxon>Chromatiales</taxon>
        <taxon>Chromatiaceae</taxon>
        <taxon>Rheinheimera</taxon>
    </lineage>
</organism>
<reference evidence="2" key="1">
    <citation type="journal article" date="2019" name="Int. J. Syst. Evol. Microbiol.">
        <title>The Global Catalogue of Microorganisms (GCM) 10K type strain sequencing project: providing services to taxonomists for standard genome sequencing and annotation.</title>
        <authorList>
            <consortium name="The Broad Institute Genomics Platform"/>
            <consortium name="The Broad Institute Genome Sequencing Center for Infectious Disease"/>
            <person name="Wu L."/>
            <person name="Ma J."/>
        </authorList>
    </citation>
    <scope>NUCLEOTIDE SEQUENCE [LARGE SCALE GENOMIC DNA]</scope>
    <source>
        <strain evidence="2">DT28</strain>
    </source>
</reference>
<evidence type="ECO:0000313" key="1">
    <source>
        <dbReference type="EMBL" id="MFC4656027.1"/>
    </source>
</evidence>
<dbReference type="Proteomes" id="UP001595962">
    <property type="component" value="Unassembled WGS sequence"/>
</dbReference>
<accession>A0ABV9JP31</accession>
<dbReference type="GO" id="GO:0016301">
    <property type="term" value="F:kinase activity"/>
    <property type="evidence" value="ECO:0007669"/>
    <property type="project" value="UniProtKB-KW"/>
</dbReference>
<dbReference type="Gene3D" id="3.40.50.300">
    <property type="entry name" value="P-loop containing nucleotide triphosphate hydrolases"/>
    <property type="match status" value="1"/>
</dbReference>
<dbReference type="PANTHER" id="PTHR10285">
    <property type="entry name" value="URIDINE KINASE"/>
    <property type="match status" value="1"/>
</dbReference>
<proteinExistence type="predicted"/>
<keyword evidence="1" id="KW-0418">Kinase</keyword>
<evidence type="ECO:0000313" key="2">
    <source>
        <dbReference type="Proteomes" id="UP001595962"/>
    </source>
</evidence>
<dbReference type="InterPro" id="IPR027417">
    <property type="entry name" value="P-loop_NTPase"/>
</dbReference>
<dbReference type="EMBL" id="JBHSGB010000012">
    <property type="protein sequence ID" value="MFC4656027.1"/>
    <property type="molecule type" value="Genomic_DNA"/>
</dbReference>
<dbReference type="RefSeq" id="WP_377334717.1">
    <property type="nucleotide sequence ID" value="NZ_JBHSGB010000012.1"/>
</dbReference>